<name>A0ABV2YCN1_9ACTN</name>
<dbReference type="RefSeq" id="WP_218028118.1">
    <property type="nucleotide sequence ID" value="NZ_BEVZ01000001.1"/>
</dbReference>
<protein>
    <submittedName>
        <fullName evidence="1">Transcriptional regulator</fullName>
    </submittedName>
</protein>
<dbReference type="EMBL" id="JBEZUR010000004">
    <property type="protein sequence ID" value="MEU3553490.1"/>
    <property type="molecule type" value="Genomic_DNA"/>
</dbReference>
<keyword evidence="2" id="KW-1185">Reference proteome</keyword>
<evidence type="ECO:0000313" key="1">
    <source>
        <dbReference type="EMBL" id="MEU3553490.1"/>
    </source>
</evidence>
<dbReference type="Proteomes" id="UP001550850">
    <property type="component" value="Unassembled WGS sequence"/>
</dbReference>
<sequence length="131" mass="13444">MKRRDAHVPALDALLADPVHLTALAFLAGCHTAERGAVRDHLAVSAEAADAALAALRDAGHLTARRSGARTWLSLTTTGRTALTGHLAALRAIAGASWPARSAPATASGYSLPTEYAHSADGRGRTSTMGP</sequence>
<comment type="caution">
    <text evidence="1">The sequence shown here is derived from an EMBL/GenBank/DDBJ whole genome shotgun (WGS) entry which is preliminary data.</text>
</comment>
<reference evidence="1 2" key="1">
    <citation type="submission" date="2024-06" db="EMBL/GenBank/DDBJ databases">
        <title>The Natural Products Discovery Center: Release of the First 8490 Sequenced Strains for Exploring Actinobacteria Biosynthetic Diversity.</title>
        <authorList>
            <person name="Kalkreuter E."/>
            <person name="Kautsar S.A."/>
            <person name="Yang D."/>
            <person name="Bader C.D."/>
            <person name="Teijaro C.N."/>
            <person name="Fluegel L."/>
            <person name="Davis C.M."/>
            <person name="Simpson J.R."/>
            <person name="Lauterbach L."/>
            <person name="Steele A.D."/>
            <person name="Gui C."/>
            <person name="Meng S."/>
            <person name="Li G."/>
            <person name="Viehrig K."/>
            <person name="Ye F."/>
            <person name="Su P."/>
            <person name="Kiefer A.F."/>
            <person name="Nichols A."/>
            <person name="Cepeda A.J."/>
            <person name="Yan W."/>
            <person name="Fan B."/>
            <person name="Jiang Y."/>
            <person name="Adhikari A."/>
            <person name="Zheng C.-J."/>
            <person name="Schuster L."/>
            <person name="Cowan T.M."/>
            <person name="Smanski M.J."/>
            <person name="Chevrette M.G."/>
            <person name="De Carvalho L.P.S."/>
            <person name="Shen B."/>
        </authorList>
    </citation>
    <scope>NUCLEOTIDE SEQUENCE [LARGE SCALE GENOMIC DNA]</scope>
    <source>
        <strain evidence="1 2">NPDC038104</strain>
    </source>
</reference>
<dbReference type="PROSITE" id="PS51257">
    <property type="entry name" value="PROKAR_LIPOPROTEIN"/>
    <property type="match status" value="1"/>
</dbReference>
<evidence type="ECO:0000313" key="2">
    <source>
        <dbReference type="Proteomes" id="UP001550850"/>
    </source>
</evidence>
<gene>
    <name evidence="1" type="ORF">AB0E65_04515</name>
</gene>
<accession>A0ABV2YCN1</accession>
<organism evidence="1 2">
    <name type="scientific">Streptomyces fragilis</name>
    <dbReference type="NCBI Taxonomy" id="67301"/>
    <lineage>
        <taxon>Bacteria</taxon>
        <taxon>Bacillati</taxon>
        <taxon>Actinomycetota</taxon>
        <taxon>Actinomycetes</taxon>
        <taxon>Kitasatosporales</taxon>
        <taxon>Streptomycetaceae</taxon>
        <taxon>Streptomyces</taxon>
    </lineage>
</organism>
<proteinExistence type="predicted"/>